<proteinExistence type="predicted"/>
<gene>
    <name evidence="1" type="ORF">IAC63_01340</name>
</gene>
<accession>A0A9D1MS34</accession>
<protein>
    <submittedName>
        <fullName evidence="1">Uncharacterized protein</fullName>
    </submittedName>
</protein>
<sequence length="115" mass="13639">MTKPSYKQTAAQRMFAMYVKEISNKVIKKFAPSFVTYEDMKNKWRYELVYSEAIEEYIILKTRIYIMTLDSRDPTSKNPSFLKALTKLMADFLSRYTMRAPNCVNRKKAKEVLNK</sequence>
<dbReference type="Proteomes" id="UP000824142">
    <property type="component" value="Unassembled WGS sequence"/>
</dbReference>
<dbReference type="AlphaFoldDB" id="A0A9D1MS34"/>
<name>A0A9D1MS34_9PROT</name>
<evidence type="ECO:0000313" key="1">
    <source>
        <dbReference type="EMBL" id="HIU65265.1"/>
    </source>
</evidence>
<dbReference type="EMBL" id="DVNO01000010">
    <property type="protein sequence ID" value="HIU65265.1"/>
    <property type="molecule type" value="Genomic_DNA"/>
</dbReference>
<reference evidence="1" key="1">
    <citation type="submission" date="2020-10" db="EMBL/GenBank/DDBJ databases">
        <authorList>
            <person name="Gilroy R."/>
        </authorList>
    </citation>
    <scope>NUCLEOTIDE SEQUENCE</scope>
    <source>
        <strain evidence="1">CHK136-897</strain>
    </source>
</reference>
<evidence type="ECO:0000313" key="2">
    <source>
        <dbReference type="Proteomes" id="UP000824142"/>
    </source>
</evidence>
<reference evidence="1" key="2">
    <citation type="journal article" date="2021" name="PeerJ">
        <title>Extensive microbial diversity within the chicken gut microbiome revealed by metagenomics and culture.</title>
        <authorList>
            <person name="Gilroy R."/>
            <person name="Ravi A."/>
            <person name="Getino M."/>
            <person name="Pursley I."/>
            <person name="Horton D.L."/>
            <person name="Alikhan N.F."/>
            <person name="Baker D."/>
            <person name="Gharbi K."/>
            <person name="Hall N."/>
            <person name="Watson M."/>
            <person name="Adriaenssens E.M."/>
            <person name="Foster-Nyarko E."/>
            <person name="Jarju S."/>
            <person name="Secka A."/>
            <person name="Antonio M."/>
            <person name="Oren A."/>
            <person name="Chaudhuri R.R."/>
            <person name="La Ragione R."/>
            <person name="Hildebrand F."/>
            <person name="Pallen M.J."/>
        </authorList>
    </citation>
    <scope>NUCLEOTIDE SEQUENCE</scope>
    <source>
        <strain evidence="1">CHK136-897</strain>
    </source>
</reference>
<feature type="non-terminal residue" evidence="1">
    <location>
        <position position="115"/>
    </location>
</feature>
<organism evidence="1 2">
    <name type="scientific">Candidatus Enterousia avicola</name>
    <dbReference type="NCBI Taxonomy" id="2840787"/>
    <lineage>
        <taxon>Bacteria</taxon>
        <taxon>Pseudomonadati</taxon>
        <taxon>Pseudomonadota</taxon>
        <taxon>Alphaproteobacteria</taxon>
        <taxon>Candidatus Enterousia</taxon>
    </lineage>
</organism>
<comment type="caution">
    <text evidence="1">The sequence shown here is derived from an EMBL/GenBank/DDBJ whole genome shotgun (WGS) entry which is preliminary data.</text>
</comment>